<proteinExistence type="predicted"/>
<keyword evidence="2" id="KW-1185">Reference proteome</keyword>
<organism evidence="1 2">
    <name type="scientific">Ignisphaera aggregans (strain DSM 17230 / JCM 13409 / AQ1.S1)</name>
    <dbReference type="NCBI Taxonomy" id="583356"/>
    <lineage>
        <taxon>Archaea</taxon>
        <taxon>Thermoproteota</taxon>
        <taxon>Thermoprotei</taxon>
        <taxon>Desulfurococcales</taxon>
        <taxon>Desulfurococcaceae</taxon>
        <taxon>Ignisphaera</taxon>
    </lineage>
</organism>
<evidence type="ECO:0000313" key="2">
    <source>
        <dbReference type="Proteomes" id="UP000001304"/>
    </source>
</evidence>
<evidence type="ECO:0008006" key="3">
    <source>
        <dbReference type="Google" id="ProtNLM"/>
    </source>
</evidence>
<gene>
    <name evidence="1" type="ordered locus">Igag_0739</name>
</gene>
<dbReference type="EMBL" id="CP002098">
    <property type="protein sequence ID" value="ADM27569.1"/>
    <property type="molecule type" value="Genomic_DNA"/>
</dbReference>
<dbReference type="BioCyc" id="IAGG583356:GHAH-735-MONOMER"/>
<accession>E0ST92</accession>
<name>E0ST92_IGNAA</name>
<dbReference type="AlphaFoldDB" id="E0ST92"/>
<evidence type="ECO:0000313" key="1">
    <source>
        <dbReference type="EMBL" id="ADM27569.1"/>
    </source>
</evidence>
<dbReference type="KEGG" id="iag:Igag_0739"/>
<dbReference type="Proteomes" id="UP000001304">
    <property type="component" value="Chromosome"/>
</dbReference>
<dbReference type="HOGENOM" id="CLU_2875042_0_0_2"/>
<reference evidence="1 2" key="1">
    <citation type="journal article" date="2010" name="Stand. Genomic Sci.">
        <title>Complete genome sequence of Ignisphaera aggregans type strain (AQ1.S1).</title>
        <authorList>
            <person name="Goker M."/>
            <person name="Held B."/>
            <person name="Lapidus A."/>
            <person name="Nolan M."/>
            <person name="Spring S."/>
            <person name="Yasawong M."/>
            <person name="Lucas S."/>
            <person name="Glavina Del Rio T."/>
            <person name="Tice H."/>
            <person name="Cheng J.F."/>
            <person name="Goodwin L."/>
            <person name="Tapia R."/>
            <person name="Pitluck S."/>
            <person name="Liolios K."/>
            <person name="Ivanova N."/>
            <person name="Mavromatis K."/>
            <person name="Mikhailova N."/>
            <person name="Pati A."/>
            <person name="Chen A."/>
            <person name="Palaniappan K."/>
            <person name="Brambilla E."/>
            <person name="Land M."/>
            <person name="Hauser L."/>
            <person name="Chang Y.J."/>
            <person name="Jeffries C.D."/>
            <person name="Brettin T."/>
            <person name="Detter J.C."/>
            <person name="Han C."/>
            <person name="Rohde M."/>
            <person name="Sikorski J."/>
            <person name="Woyke T."/>
            <person name="Bristow J."/>
            <person name="Eisen J.A."/>
            <person name="Markowitz V."/>
            <person name="Hugenholtz P."/>
            <person name="Kyrpides N.C."/>
            <person name="Klenk H.P."/>
        </authorList>
    </citation>
    <scope>NUCLEOTIDE SEQUENCE [LARGE SCALE GENOMIC DNA]</scope>
    <source>
        <strain evidence="2">DSM 17230 / JCM 13409 / AQ1.S1</strain>
    </source>
</reference>
<protein>
    <recommendedName>
        <fullName evidence="3">PIN domain-containing protein</fullName>
    </recommendedName>
</protein>
<sequence length="63" mass="7313">MLNVTYIIPDANVLISERRIFIESLKQYRNRIVIGIPQILVEESLEKGRSLYTFVCSHSDDTD</sequence>
<dbReference type="STRING" id="583356.Igag_0739"/>